<feature type="non-terminal residue" evidence="2">
    <location>
        <position position="266"/>
    </location>
</feature>
<comment type="caution">
    <text evidence="2">The sequence shown here is derived from an EMBL/GenBank/DDBJ whole genome shotgun (WGS) entry which is preliminary data.</text>
</comment>
<gene>
    <name evidence="2" type="ORF">KI387_015026</name>
</gene>
<evidence type="ECO:0000256" key="1">
    <source>
        <dbReference type="SAM" id="MobiDB-lite"/>
    </source>
</evidence>
<evidence type="ECO:0000313" key="3">
    <source>
        <dbReference type="Proteomes" id="UP000824469"/>
    </source>
</evidence>
<feature type="compositionally biased region" description="Low complexity" evidence="1">
    <location>
        <begin position="203"/>
        <end position="213"/>
    </location>
</feature>
<dbReference type="EMBL" id="JAHRHJ020000009">
    <property type="protein sequence ID" value="KAH9303443.1"/>
    <property type="molecule type" value="Genomic_DNA"/>
</dbReference>
<feature type="region of interest" description="Disordered" evidence="1">
    <location>
        <begin position="185"/>
        <end position="242"/>
    </location>
</feature>
<protein>
    <submittedName>
        <fullName evidence="2">Uncharacterized protein</fullName>
    </submittedName>
</protein>
<dbReference type="InterPro" id="IPR045243">
    <property type="entry name" value="Rna14-like"/>
</dbReference>
<keyword evidence="3" id="KW-1185">Reference proteome</keyword>
<dbReference type="GO" id="GO:0031124">
    <property type="term" value="P:mRNA 3'-end processing"/>
    <property type="evidence" value="ECO:0007669"/>
    <property type="project" value="InterPro"/>
</dbReference>
<reference evidence="2 3" key="1">
    <citation type="journal article" date="2021" name="Nat. Plants">
        <title>The Taxus genome provides insights into paclitaxel biosynthesis.</title>
        <authorList>
            <person name="Xiong X."/>
            <person name="Gou J."/>
            <person name="Liao Q."/>
            <person name="Li Y."/>
            <person name="Zhou Q."/>
            <person name="Bi G."/>
            <person name="Li C."/>
            <person name="Du R."/>
            <person name="Wang X."/>
            <person name="Sun T."/>
            <person name="Guo L."/>
            <person name="Liang H."/>
            <person name="Lu P."/>
            <person name="Wu Y."/>
            <person name="Zhang Z."/>
            <person name="Ro D.K."/>
            <person name="Shang Y."/>
            <person name="Huang S."/>
            <person name="Yan J."/>
        </authorList>
    </citation>
    <scope>NUCLEOTIDE SEQUENCE [LARGE SCALE GENOMIC DNA]</scope>
    <source>
        <strain evidence="2">Ta-2019</strain>
    </source>
</reference>
<dbReference type="PANTHER" id="PTHR19980">
    <property type="entry name" value="RNA CLEAVAGE STIMULATION FACTOR"/>
    <property type="match status" value="1"/>
</dbReference>
<sequence length="266" mass="28689">VIIYYYMSSSMLGVMSMVDSNPRNGFAGLSPCLTSFMHQLPAVKGNSPDMDMVISILLQSDIPSGYIDRTAPLIPQSSSAYPASNNAIDHVSSLRKATPILNGSNMSSNKAGQGCGYIMNSSIPGPLQNGNALKNSSMSPPLTSFIRQLPAVNGPSPDADRVISVLLHSDIPSGFIHSRARLSGFRKPNFSNRDVSGAISNGQSQTMKSSKTSQPHKRRQNEHDKEEEEASEKPVMDIFRRRQIRKLQAMSVAATQSASTSSSARS</sequence>
<dbReference type="AlphaFoldDB" id="A0AA38FHN2"/>
<accession>A0AA38FHN2</accession>
<name>A0AA38FHN2_TAXCH</name>
<organism evidence="2 3">
    <name type="scientific">Taxus chinensis</name>
    <name type="common">Chinese yew</name>
    <name type="synonym">Taxus wallichiana var. chinensis</name>
    <dbReference type="NCBI Taxonomy" id="29808"/>
    <lineage>
        <taxon>Eukaryota</taxon>
        <taxon>Viridiplantae</taxon>
        <taxon>Streptophyta</taxon>
        <taxon>Embryophyta</taxon>
        <taxon>Tracheophyta</taxon>
        <taxon>Spermatophyta</taxon>
        <taxon>Pinopsida</taxon>
        <taxon>Pinidae</taxon>
        <taxon>Conifers II</taxon>
        <taxon>Cupressales</taxon>
        <taxon>Taxaceae</taxon>
        <taxon>Taxus</taxon>
    </lineage>
</organism>
<feature type="compositionally biased region" description="Polar residues" evidence="1">
    <location>
        <begin position="189"/>
        <end position="202"/>
    </location>
</feature>
<proteinExistence type="predicted"/>
<evidence type="ECO:0000313" key="2">
    <source>
        <dbReference type="EMBL" id="KAH9303443.1"/>
    </source>
</evidence>
<dbReference type="Proteomes" id="UP000824469">
    <property type="component" value="Unassembled WGS sequence"/>
</dbReference>
<dbReference type="PANTHER" id="PTHR19980:SF0">
    <property type="entry name" value="CLEAVAGE STIMULATION FACTOR SUBUNIT 3"/>
    <property type="match status" value="1"/>
</dbReference>
<dbReference type="GO" id="GO:0005634">
    <property type="term" value="C:nucleus"/>
    <property type="evidence" value="ECO:0007669"/>
    <property type="project" value="TreeGrafter"/>
</dbReference>
<feature type="compositionally biased region" description="Basic and acidic residues" evidence="1">
    <location>
        <begin position="231"/>
        <end position="240"/>
    </location>
</feature>
<dbReference type="GO" id="GO:0003729">
    <property type="term" value="F:mRNA binding"/>
    <property type="evidence" value="ECO:0007669"/>
    <property type="project" value="TreeGrafter"/>
</dbReference>